<sequence length="494" mass="57792">MYSYLFCLVILISQISCYDLILEEEDFDIFCSFKKCLNKCCDRNEYMNGTEPGSSVCVEYDGDGTLDYSKIQLYDEEDHDRPVNENFGDLFRLKPGLMREEIFAMESYVPQYIQLRTFLNKRGIVFMEMPNAYQRWTPIEPDKFCADFAPDDYGNLTVFFWVYTETVVENNDYYYIALLVSSFFLALLLIVYAILPELRNMQGKVLMSYVASLLGAFLSLVAMQIGSYPKETCVALSTIIYFFFLAAFSWMNVMSYDIWWTFRGYAKARPIHRRGKKFKFIMYCLYAWGVPIIMAIAFVCMNEADLSDQPWIIKPMIPNHGCFLAGGQKYVYLYLPMLILIVCNWIFYLMTAFNVWRLRRGTAVLNSPAAGNPASHRSQKQRFTLYLKLSVIMGINWILEVVSSFYPDWEIWYITDAYNLLIGVTMFVIFIYKESIYNKLMIKYKTIRRHSFPKRSTTTSITQESNLSQDLPNICPHPNFQRKLSNVQRPDVLV</sequence>
<dbReference type="GO" id="GO:0008528">
    <property type="term" value="F:G protein-coupled peptide receptor activity"/>
    <property type="evidence" value="ECO:0007669"/>
    <property type="project" value="TreeGrafter"/>
</dbReference>
<keyword evidence="9" id="KW-1185">Reference proteome</keyword>
<evidence type="ECO:0000259" key="7">
    <source>
        <dbReference type="PROSITE" id="PS50261"/>
    </source>
</evidence>
<dbReference type="EMBL" id="CAVLEF010000122">
    <property type="protein sequence ID" value="CAK1551260.1"/>
    <property type="molecule type" value="Genomic_DNA"/>
</dbReference>
<feature type="transmembrane region" description="Helical" evidence="5">
    <location>
        <begin position="206"/>
        <end position="227"/>
    </location>
</feature>
<keyword evidence="4 5" id="KW-0472">Membrane</keyword>
<dbReference type="Gene3D" id="1.20.1070.10">
    <property type="entry name" value="Rhodopsin 7-helix transmembrane proteins"/>
    <property type="match status" value="1"/>
</dbReference>
<evidence type="ECO:0000313" key="9">
    <source>
        <dbReference type="Proteomes" id="UP001497472"/>
    </source>
</evidence>
<evidence type="ECO:0000256" key="6">
    <source>
        <dbReference type="SAM" id="SignalP"/>
    </source>
</evidence>
<dbReference type="InterPro" id="IPR000832">
    <property type="entry name" value="GPCR_2_secretin-like"/>
</dbReference>
<comment type="caution">
    <text evidence="8">The sequence shown here is derived from an EMBL/GenBank/DDBJ whole genome shotgun (WGS) entry which is preliminary data.</text>
</comment>
<protein>
    <recommendedName>
        <fullName evidence="7">G-protein coupled receptors family 2 profile 2 domain-containing protein</fullName>
    </recommendedName>
</protein>
<evidence type="ECO:0000256" key="5">
    <source>
        <dbReference type="SAM" id="Phobius"/>
    </source>
</evidence>
<dbReference type="Proteomes" id="UP001497472">
    <property type="component" value="Unassembled WGS sequence"/>
</dbReference>
<dbReference type="GO" id="GO:0007166">
    <property type="term" value="P:cell surface receptor signaling pathway"/>
    <property type="evidence" value="ECO:0007669"/>
    <property type="project" value="InterPro"/>
</dbReference>
<dbReference type="PROSITE" id="PS50261">
    <property type="entry name" value="G_PROTEIN_RECEP_F2_4"/>
    <property type="match status" value="1"/>
</dbReference>
<dbReference type="Pfam" id="PF00002">
    <property type="entry name" value="7tm_2"/>
    <property type="match status" value="1"/>
</dbReference>
<dbReference type="PANTHER" id="PTHR47154">
    <property type="entry name" value="G-PROTEIN COUPLED RECEPTOR MTH-RELATED"/>
    <property type="match status" value="1"/>
</dbReference>
<accession>A0AAV1JQZ2</accession>
<dbReference type="InterPro" id="IPR051384">
    <property type="entry name" value="Mth_GPCR"/>
</dbReference>
<keyword evidence="3 5" id="KW-1133">Transmembrane helix</keyword>
<evidence type="ECO:0000256" key="4">
    <source>
        <dbReference type="ARBA" id="ARBA00023136"/>
    </source>
</evidence>
<feature type="transmembrane region" description="Helical" evidence="5">
    <location>
        <begin position="239"/>
        <end position="259"/>
    </location>
</feature>
<dbReference type="CDD" id="cd15039">
    <property type="entry name" value="7tmB3_Methuselah-like"/>
    <property type="match status" value="1"/>
</dbReference>
<feature type="transmembrane region" description="Helical" evidence="5">
    <location>
        <begin position="331"/>
        <end position="350"/>
    </location>
</feature>
<dbReference type="GO" id="GO:0005886">
    <property type="term" value="C:plasma membrane"/>
    <property type="evidence" value="ECO:0007669"/>
    <property type="project" value="TreeGrafter"/>
</dbReference>
<feature type="chain" id="PRO_5043965221" description="G-protein coupled receptors family 2 profile 2 domain-containing protein" evidence="6">
    <location>
        <begin position="18"/>
        <end position="494"/>
    </location>
</feature>
<keyword evidence="2 5" id="KW-0812">Transmembrane</keyword>
<dbReference type="AlphaFoldDB" id="A0AAV1JQZ2"/>
<feature type="transmembrane region" description="Helical" evidence="5">
    <location>
        <begin position="173"/>
        <end position="194"/>
    </location>
</feature>
<gene>
    <name evidence="8" type="ORF">LNINA_LOCUS10420</name>
</gene>
<comment type="subcellular location">
    <subcellularLocation>
        <location evidence="1">Membrane</location>
        <topology evidence="1">Multi-pass membrane protein</topology>
    </subcellularLocation>
</comment>
<evidence type="ECO:0000256" key="3">
    <source>
        <dbReference type="ARBA" id="ARBA00022989"/>
    </source>
</evidence>
<evidence type="ECO:0000256" key="1">
    <source>
        <dbReference type="ARBA" id="ARBA00004141"/>
    </source>
</evidence>
<feature type="signal peptide" evidence="6">
    <location>
        <begin position="1"/>
        <end position="17"/>
    </location>
</feature>
<name>A0AAV1JQZ2_9NEOP</name>
<keyword evidence="6" id="KW-0732">Signal</keyword>
<feature type="domain" description="G-protein coupled receptors family 2 profile 2" evidence="7">
    <location>
        <begin position="170"/>
        <end position="434"/>
    </location>
</feature>
<dbReference type="InterPro" id="IPR017981">
    <property type="entry name" value="GPCR_2-like_7TM"/>
</dbReference>
<feature type="transmembrane region" description="Helical" evidence="5">
    <location>
        <begin position="280"/>
        <end position="299"/>
    </location>
</feature>
<feature type="transmembrane region" description="Helical" evidence="5">
    <location>
        <begin position="411"/>
        <end position="432"/>
    </location>
</feature>
<proteinExistence type="predicted"/>
<reference evidence="8 9" key="1">
    <citation type="submission" date="2023-11" db="EMBL/GenBank/DDBJ databases">
        <authorList>
            <person name="Okamura Y."/>
        </authorList>
    </citation>
    <scope>NUCLEOTIDE SEQUENCE [LARGE SCALE GENOMIC DNA]</scope>
</reference>
<evidence type="ECO:0000256" key="2">
    <source>
        <dbReference type="ARBA" id="ARBA00022692"/>
    </source>
</evidence>
<organism evidence="8 9">
    <name type="scientific">Leptosia nina</name>
    <dbReference type="NCBI Taxonomy" id="320188"/>
    <lineage>
        <taxon>Eukaryota</taxon>
        <taxon>Metazoa</taxon>
        <taxon>Ecdysozoa</taxon>
        <taxon>Arthropoda</taxon>
        <taxon>Hexapoda</taxon>
        <taxon>Insecta</taxon>
        <taxon>Pterygota</taxon>
        <taxon>Neoptera</taxon>
        <taxon>Endopterygota</taxon>
        <taxon>Lepidoptera</taxon>
        <taxon>Glossata</taxon>
        <taxon>Ditrysia</taxon>
        <taxon>Papilionoidea</taxon>
        <taxon>Pieridae</taxon>
        <taxon>Pierinae</taxon>
        <taxon>Leptosia</taxon>
    </lineage>
</organism>
<feature type="transmembrane region" description="Helical" evidence="5">
    <location>
        <begin position="385"/>
        <end position="405"/>
    </location>
</feature>
<evidence type="ECO:0000313" key="8">
    <source>
        <dbReference type="EMBL" id="CAK1551260.1"/>
    </source>
</evidence>
<dbReference type="PANTHER" id="PTHR47154:SF2">
    <property type="entry name" value="G-PROTEIN COUPLED RECEPTOR MTH-RELATED"/>
    <property type="match status" value="1"/>
</dbReference>